<gene>
    <name evidence="1" type="ordered locus">Os01g0252150</name>
    <name evidence="1" type="ORF">OSNPB_010252150</name>
</gene>
<dbReference type="InParanoid" id="A0A0P0V0M9"/>
<accession>A0A0P0V0M9</accession>
<sequence>MEYLVPWVCFNLWKLELGIVWIHAFNFLPCRCSKDLRCVISFNKIQPLTCPNISSARTHPADQMSIAVVYSVAPNMSSGAL</sequence>
<evidence type="ECO:0000313" key="1">
    <source>
        <dbReference type="EMBL" id="BAS71355.1"/>
    </source>
</evidence>
<keyword evidence="2" id="KW-1185">Reference proteome</keyword>
<dbReference type="Proteomes" id="UP000059680">
    <property type="component" value="Chromosome 1"/>
</dbReference>
<reference evidence="2" key="1">
    <citation type="journal article" date="2005" name="Nature">
        <title>The map-based sequence of the rice genome.</title>
        <authorList>
            <consortium name="International rice genome sequencing project (IRGSP)"/>
            <person name="Matsumoto T."/>
            <person name="Wu J."/>
            <person name="Kanamori H."/>
            <person name="Katayose Y."/>
            <person name="Fujisawa M."/>
            <person name="Namiki N."/>
            <person name="Mizuno H."/>
            <person name="Yamamoto K."/>
            <person name="Antonio B.A."/>
            <person name="Baba T."/>
            <person name="Sakata K."/>
            <person name="Nagamura Y."/>
            <person name="Aoki H."/>
            <person name="Arikawa K."/>
            <person name="Arita K."/>
            <person name="Bito T."/>
            <person name="Chiden Y."/>
            <person name="Fujitsuka N."/>
            <person name="Fukunaka R."/>
            <person name="Hamada M."/>
            <person name="Harada C."/>
            <person name="Hayashi A."/>
            <person name="Hijishita S."/>
            <person name="Honda M."/>
            <person name="Hosokawa S."/>
            <person name="Ichikawa Y."/>
            <person name="Idonuma A."/>
            <person name="Iijima M."/>
            <person name="Ikeda M."/>
            <person name="Ikeno M."/>
            <person name="Ito K."/>
            <person name="Ito S."/>
            <person name="Ito T."/>
            <person name="Ito Y."/>
            <person name="Ito Y."/>
            <person name="Iwabuchi A."/>
            <person name="Kamiya K."/>
            <person name="Karasawa W."/>
            <person name="Kurita K."/>
            <person name="Katagiri S."/>
            <person name="Kikuta A."/>
            <person name="Kobayashi H."/>
            <person name="Kobayashi N."/>
            <person name="Machita K."/>
            <person name="Maehara T."/>
            <person name="Masukawa M."/>
            <person name="Mizubayashi T."/>
            <person name="Mukai Y."/>
            <person name="Nagasaki H."/>
            <person name="Nagata Y."/>
            <person name="Naito S."/>
            <person name="Nakashima M."/>
            <person name="Nakama Y."/>
            <person name="Nakamichi Y."/>
            <person name="Nakamura M."/>
            <person name="Meguro A."/>
            <person name="Negishi M."/>
            <person name="Ohta I."/>
            <person name="Ohta T."/>
            <person name="Okamoto M."/>
            <person name="Ono N."/>
            <person name="Saji S."/>
            <person name="Sakaguchi M."/>
            <person name="Sakai K."/>
            <person name="Shibata M."/>
            <person name="Shimokawa T."/>
            <person name="Song J."/>
            <person name="Takazaki Y."/>
            <person name="Terasawa K."/>
            <person name="Tsugane M."/>
            <person name="Tsuji K."/>
            <person name="Ueda S."/>
            <person name="Waki K."/>
            <person name="Yamagata H."/>
            <person name="Yamamoto M."/>
            <person name="Yamamoto S."/>
            <person name="Yamane H."/>
            <person name="Yoshiki S."/>
            <person name="Yoshihara R."/>
            <person name="Yukawa K."/>
            <person name="Zhong H."/>
            <person name="Yano M."/>
            <person name="Yuan Q."/>
            <person name="Ouyang S."/>
            <person name="Liu J."/>
            <person name="Jones K.M."/>
            <person name="Gansberger K."/>
            <person name="Moffat K."/>
            <person name="Hill J."/>
            <person name="Bera J."/>
            <person name="Fadrosh D."/>
            <person name="Jin S."/>
            <person name="Johri S."/>
            <person name="Kim M."/>
            <person name="Overton L."/>
            <person name="Reardon M."/>
            <person name="Tsitrin T."/>
            <person name="Vuong H."/>
            <person name="Weaver B."/>
            <person name="Ciecko A."/>
            <person name="Tallon L."/>
            <person name="Jackson J."/>
            <person name="Pai G."/>
            <person name="Aken S.V."/>
            <person name="Utterback T."/>
            <person name="Reidmuller S."/>
            <person name="Feldblyum T."/>
            <person name="Hsiao J."/>
            <person name="Zismann V."/>
            <person name="Iobst S."/>
            <person name="de Vazeille A.R."/>
            <person name="Buell C.R."/>
            <person name="Ying K."/>
            <person name="Li Y."/>
            <person name="Lu T."/>
            <person name="Huang Y."/>
            <person name="Zhao Q."/>
            <person name="Feng Q."/>
            <person name="Zhang L."/>
            <person name="Zhu J."/>
            <person name="Weng Q."/>
            <person name="Mu J."/>
            <person name="Lu Y."/>
            <person name="Fan D."/>
            <person name="Liu Y."/>
            <person name="Guan J."/>
            <person name="Zhang Y."/>
            <person name="Yu S."/>
            <person name="Liu X."/>
            <person name="Zhang Y."/>
            <person name="Hong G."/>
            <person name="Han B."/>
            <person name="Choisne N."/>
            <person name="Demange N."/>
            <person name="Orjeda G."/>
            <person name="Samain S."/>
            <person name="Cattolico L."/>
            <person name="Pelletier E."/>
            <person name="Couloux A."/>
            <person name="Segurens B."/>
            <person name="Wincker P."/>
            <person name="D'Hont A."/>
            <person name="Scarpelli C."/>
            <person name="Weissenbach J."/>
            <person name="Salanoubat M."/>
            <person name="Quetier F."/>
            <person name="Yu Y."/>
            <person name="Kim H.R."/>
            <person name="Rambo T."/>
            <person name="Currie J."/>
            <person name="Collura K."/>
            <person name="Luo M."/>
            <person name="Yang T."/>
            <person name="Ammiraju J.S.S."/>
            <person name="Engler F."/>
            <person name="Soderlund C."/>
            <person name="Wing R.A."/>
            <person name="Palmer L.E."/>
            <person name="de la Bastide M."/>
            <person name="Spiegel L."/>
            <person name="Nascimento L."/>
            <person name="Zutavern T."/>
            <person name="O'Shaughnessy A."/>
            <person name="Dike S."/>
            <person name="Dedhia N."/>
            <person name="Preston R."/>
            <person name="Balija V."/>
            <person name="McCombie W.R."/>
            <person name="Chow T."/>
            <person name="Chen H."/>
            <person name="Chung M."/>
            <person name="Chen C."/>
            <person name="Shaw J."/>
            <person name="Wu H."/>
            <person name="Hsiao K."/>
            <person name="Chao Y."/>
            <person name="Chu M."/>
            <person name="Cheng C."/>
            <person name="Hour A."/>
            <person name="Lee P."/>
            <person name="Lin S."/>
            <person name="Lin Y."/>
            <person name="Liou J."/>
            <person name="Liu S."/>
            <person name="Hsing Y."/>
            <person name="Raghuvanshi S."/>
            <person name="Mohanty A."/>
            <person name="Bharti A.K."/>
            <person name="Gaur A."/>
            <person name="Gupta V."/>
            <person name="Kumar D."/>
            <person name="Ravi V."/>
            <person name="Vij S."/>
            <person name="Kapur A."/>
            <person name="Khurana P."/>
            <person name="Khurana P."/>
            <person name="Khurana J.P."/>
            <person name="Tyagi A.K."/>
            <person name="Gaikwad K."/>
            <person name="Singh A."/>
            <person name="Dalal V."/>
            <person name="Srivastava S."/>
            <person name="Dixit A."/>
            <person name="Pal A.K."/>
            <person name="Ghazi I.A."/>
            <person name="Yadav M."/>
            <person name="Pandit A."/>
            <person name="Bhargava A."/>
            <person name="Sureshbabu K."/>
            <person name="Batra K."/>
            <person name="Sharma T.R."/>
            <person name="Mohapatra T."/>
            <person name="Singh N.K."/>
            <person name="Messing J."/>
            <person name="Nelson A.B."/>
            <person name="Fuks G."/>
            <person name="Kavchok S."/>
            <person name="Keizer G."/>
            <person name="Linton E."/>
            <person name="Llaca V."/>
            <person name="Song R."/>
            <person name="Tanyolac B."/>
            <person name="Young S."/>
            <person name="Ho-Il K."/>
            <person name="Hahn J.H."/>
            <person name="Sangsakoo G."/>
            <person name="Vanavichit A."/>
            <person name="de Mattos Luiz.A.T."/>
            <person name="Zimmer P.D."/>
            <person name="Malone G."/>
            <person name="Dellagostin O."/>
            <person name="de Oliveira A.C."/>
            <person name="Bevan M."/>
            <person name="Bancroft I."/>
            <person name="Minx P."/>
            <person name="Cordum H."/>
            <person name="Wilson R."/>
            <person name="Cheng Z."/>
            <person name="Jin W."/>
            <person name="Jiang J."/>
            <person name="Leong S.A."/>
            <person name="Iwama H."/>
            <person name="Gojobori T."/>
            <person name="Itoh T."/>
            <person name="Niimura Y."/>
            <person name="Fujii Y."/>
            <person name="Habara T."/>
            <person name="Sakai H."/>
            <person name="Sato Y."/>
            <person name="Wilson G."/>
            <person name="Kumar K."/>
            <person name="McCouch S."/>
            <person name="Juretic N."/>
            <person name="Hoen D."/>
            <person name="Wright S."/>
            <person name="Bruskiewich R."/>
            <person name="Bureau T."/>
            <person name="Miyao A."/>
            <person name="Hirochika H."/>
            <person name="Nishikawa T."/>
            <person name="Kadowaki K."/>
            <person name="Sugiura M."/>
            <person name="Burr B."/>
            <person name="Sasaki T."/>
        </authorList>
    </citation>
    <scope>NUCLEOTIDE SEQUENCE [LARGE SCALE GENOMIC DNA]</scope>
    <source>
        <strain evidence="2">cv. Nipponbare</strain>
    </source>
</reference>
<name>A0A0P0V0M9_ORYSJ</name>
<reference evidence="1 2" key="2">
    <citation type="journal article" date="2013" name="Plant Cell Physiol.">
        <title>Rice Annotation Project Database (RAP-DB): an integrative and interactive database for rice genomics.</title>
        <authorList>
            <person name="Sakai H."/>
            <person name="Lee S.S."/>
            <person name="Tanaka T."/>
            <person name="Numa H."/>
            <person name="Kim J."/>
            <person name="Kawahara Y."/>
            <person name="Wakimoto H."/>
            <person name="Yang C.C."/>
            <person name="Iwamoto M."/>
            <person name="Abe T."/>
            <person name="Yamada Y."/>
            <person name="Muto A."/>
            <person name="Inokuchi H."/>
            <person name="Ikemura T."/>
            <person name="Matsumoto T."/>
            <person name="Sasaki T."/>
            <person name="Itoh T."/>
        </authorList>
    </citation>
    <scope>NUCLEOTIDE SEQUENCE [LARGE SCALE GENOMIC DNA]</scope>
    <source>
        <strain evidence="2">cv. Nipponbare</strain>
    </source>
</reference>
<evidence type="ECO:0000313" key="2">
    <source>
        <dbReference type="Proteomes" id="UP000059680"/>
    </source>
</evidence>
<dbReference type="AlphaFoldDB" id="A0A0P0V0M9"/>
<protein>
    <submittedName>
        <fullName evidence="1">Os01g0252150 protein</fullName>
    </submittedName>
</protein>
<proteinExistence type="predicted"/>
<dbReference type="PaxDb" id="39947-A0A0P0V0M9"/>
<reference evidence="1 2" key="3">
    <citation type="journal article" date="2013" name="Rice">
        <title>Improvement of the Oryza sativa Nipponbare reference genome using next generation sequence and optical map data.</title>
        <authorList>
            <person name="Kawahara Y."/>
            <person name="de la Bastide M."/>
            <person name="Hamilton J.P."/>
            <person name="Kanamori H."/>
            <person name="McCombie W.R."/>
            <person name="Ouyang S."/>
            <person name="Schwartz D.C."/>
            <person name="Tanaka T."/>
            <person name="Wu J."/>
            <person name="Zhou S."/>
            <person name="Childs K.L."/>
            <person name="Davidson R.M."/>
            <person name="Lin H."/>
            <person name="Quesada-Ocampo L."/>
            <person name="Vaillancourt B."/>
            <person name="Sakai H."/>
            <person name="Lee S.S."/>
            <person name="Kim J."/>
            <person name="Numa H."/>
            <person name="Itoh T."/>
            <person name="Buell C.R."/>
            <person name="Matsumoto T."/>
        </authorList>
    </citation>
    <scope>NUCLEOTIDE SEQUENCE [LARGE SCALE GENOMIC DNA]</scope>
    <source>
        <strain evidence="2">cv. Nipponbare</strain>
    </source>
</reference>
<dbReference type="Gramene" id="Os01t0252150-00">
    <property type="protein sequence ID" value="Os01t0252150-00"/>
    <property type="gene ID" value="Os01g0252150"/>
</dbReference>
<organism evidence="1 2">
    <name type="scientific">Oryza sativa subsp. japonica</name>
    <name type="common">Rice</name>
    <dbReference type="NCBI Taxonomy" id="39947"/>
    <lineage>
        <taxon>Eukaryota</taxon>
        <taxon>Viridiplantae</taxon>
        <taxon>Streptophyta</taxon>
        <taxon>Embryophyta</taxon>
        <taxon>Tracheophyta</taxon>
        <taxon>Spermatophyta</taxon>
        <taxon>Magnoliopsida</taxon>
        <taxon>Liliopsida</taxon>
        <taxon>Poales</taxon>
        <taxon>Poaceae</taxon>
        <taxon>BOP clade</taxon>
        <taxon>Oryzoideae</taxon>
        <taxon>Oryzeae</taxon>
        <taxon>Oryzinae</taxon>
        <taxon>Oryza</taxon>
        <taxon>Oryza sativa</taxon>
    </lineage>
</organism>
<dbReference type="EMBL" id="AP014957">
    <property type="protein sequence ID" value="BAS71355.1"/>
    <property type="molecule type" value="Genomic_DNA"/>
</dbReference>